<evidence type="ECO:0000256" key="2">
    <source>
        <dbReference type="SAM" id="SignalP"/>
    </source>
</evidence>
<dbReference type="InterPro" id="IPR005658">
    <property type="entry name" value="Prot_inh_ecotin"/>
</dbReference>
<evidence type="ECO:0000256" key="1">
    <source>
        <dbReference type="ARBA" id="ARBA00010558"/>
    </source>
</evidence>
<dbReference type="PANTHER" id="PTHR35890:SF3">
    <property type="entry name" value="ECOTIN"/>
    <property type="match status" value="1"/>
</dbReference>
<dbReference type="OrthoDB" id="997196at2"/>
<dbReference type="Proteomes" id="UP000267469">
    <property type="component" value="Unassembled WGS sequence"/>
</dbReference>
<dbReference type="Pfam" id="PF03974">
    <property type="entry name" value="Ecotin"/>
    <property type="match status" value="1"/>
</dbReference>
<name>A0A3N0DQU0_SINP1</name>
<dbReference type="PANTHER" id="PTHR35890">
    <property type="match status" value="1"/>
</dbReference>
<dbReference type="GO" id="GO:0004867">
    <property type="term" value="F:serine-type endopeptidase inhibitor activity"/>
    <property type="evidence" value="ECO:0007669"/>
    <property type="project" value="InterPro"/>
</dbReference>
<reference evidence="3 4" key="1">
    <citation type="submission" date="2018-10" db="EMBL/GenBank/DDBJ databases">
        <title>Sinomicrobium pectinilyticum sp. nov., a pectinase-producing bacterium isolated from alkaline and saline soil, and emended description of the genus Sinomicrobium.</title>
        <authorList>
            <person name="Cheng B."/>
            <person name="Li C."/>
            <person name="Lai Q."/>
            <person name="Du M."/>
            <person name="Shao Z."/>
            <person name="Xu P."/>
            <person name="Yang C."/>
        </authorList>
    </citation>
    <scope>NUCLEOTIDE SEQUENCE [LARGE SCALE GENOMIC DNA]</scope>
    <source>
        <strain evidence="3 4">5DNS001</strain>
    </source>
</reference>
<evidence type="ECO:0000313" key="3">
    <source>
        <dbReference type="EMBL" id="RNL77861.1"/>
    </source>
</evidence>
<gene>
    <name evidence="3" type="ORF">ED312_20735</name>
</gene>
<feature type="signal peptide" evidence="2">
    <location>
        <begin position="1"/>
        <end position="21"/>
    </location>
</feature>
<proteinExistence type="inferred from homology"/>
<dbReference type="InterPro" id="IPR036198">
    <property type="entry name" value="Ecotin_sf"/>
</dbReference>
<keyword evidence="2" id="KW-0732">Signal</keyword>
<comment type="similarity">
    <text evidence="1">Belongs to the protease inhibitor I11 (ecotin) family.</text>
</comment>
<dbReference type="EMBL" id="RJTM01000158">
    <property type="protein sequence ID" value="RNL77861.1"/>
    <property type="molecule type" value="Genomic_DNA"/>
</dbReference>
<keyword evidence="4" id="KW-1185">Reference proteome</keyword>
<feature type="chain" id="PRO_5018024192" evidence="2">
    <location>
        <begin position="22"/>
        <end position="163"/>
    </location>
</feature>
<evidence type="ECO:0000313" key="4">
    <source>
        <dbReference type="Proteomes" id="UP000267469"/>
    </source>
</evidence>
<protein>
    <submittedName>
        <fullName evidence="3">Proteinase inhibitor</fullName>
    </submittedName>
</protein>
<accession>A0A3N0DQU0</accession>
<comment type="caution">
    <text evidence="3">The sequence shown here is derived from an EMBL/GenBank/DDBJ whole genome shotgun (WGS) entry which is preliminary data.</text>
</comment>
<organism evidence="3 4">
    <name type="scientific">Sinomicrobium pectinilyticum</name>
    <dbReference type="NCBI Taxonomy" id="1084421"/>
    <lineage>
        <taxon>Bacteria</taxon>
        <taxon>Pseudomonadati</taxon>
        <taxon>Bacteroidota</taxon>
        <taxon>Flavobacteriia</taxon>
        <taxon>Flavobacteriales</taxon>
        <taxon>Flavobacteriaceae</taxon>
        <taxon>Sinomicrobium</taxon>
    </lineage>
</organism>
<dbReference type="AlphaFoldDB" id="A0A3N0DQU0"/>
<sequence length="163" mass="18657">MSKQTGLFFIVFLCLNTVAMAQSSVSKIDLSIYPEPEKGYKQMVIEVPHSDNDAAKKIEFTVGKWMQLDECNKHGLQGIIEQKDLEGWGYSYYIFKSDGNVMSTQMACPGNTKVNQFITSQPEMTRYNGKLPIVIYIPEEYDVQFKIYKAEADTYRASEVKHK</sequence>
<dbReference type="Gene3D" id="2.60.40.550">
    <property type="entry name" value="Ecotin"/>
    <property type="match status" value="1"/>
</dbReference>
<dbReference type="SUPFAM" id="SSF49772">
    <property type="entry name" value="Ecotin, trypsin inhibitor"/>
    <property type="match status" value="1"/>
</dbReference>